<name>A0ABW1FLP3_9ACTN</name>
<dbReference type="EMBL" id="JBHSPW010000006">
    <property type="protein sequence ID" value="MFC5894169.1"/>
    <property type="molecule type" value="Genomic_DNA"/>
</dbReference>
<organism evidence="2 3">
    <name type="scientific">Streptomyces ramulosus</name>
    <dbReference type="NCBI Taxonomy" id="47762"/>
    <lineage>
        <taxon>Bacteria</taxon>
        <taxon>Bacillati</taxon>
        <taxon>Actinomycetota</taxon>
        <taxon>Actinomycetes</taxon>
        <taxon>Kitasatosporales</taxon>
        <taxon>Streptomycetaceae</taxon>
        <taxon>Streptomyces</taxon>
    </lineage>
</organism>
<evidence type="ECO:0000256" key="1">
    <source>
        <dbReference type="SAM" id="SignalP"/>
    </source>
</evidence>
<gene>
    <name evidence="2" type="ORF">ACFP3M_15215</name>
</gene>
<keyword evidence="1" id="KW-0732">Signal</keyword>
<feature type="signal peptide" evidence="1">
    <location>
        <begin position="1"/>
        <end position="27"/>
    </location>
</feature>
<protein>
    <recommendedName>
        <fullName evidence="4">Beta/gamma crystallin 'Greek key' domain-containing protein</fullName>
    </recommendedName>
</protein>
<proteinExistence type="predicted"/>
<evidence type="ECO:0008006" key="4">
    <source>
        <dbReference type="Google" id="ProtNLM"/>
    </source>
</evidence>
<accession>A0ABW1FLP3</accession>
<evidence type="ECO:0000313" key="2">
    <source>
        <dbReference type="EMBL" id="MFC5894169.1"/>
    </source>
</evidence>
<feature type="chain" id="PRO_5045967774" description="Beta/gamma crystallin 'Greek key' domain-containing protein" evidence="1">
    <location>
        <begin position="28"/>
        <end position="111"/>
    </location>
</feature>
<comment type="caution">
    <text evidence="2">The sequence shown here is derived from an EMBL/GenBank/DDBJ whole genome shotgun (WGS) entry which is preliminary data.</text>
</comment>
<reference evidence="3" key="1">
    <citation type="journal article" date="2019" name="Int. J. Syst. Evol. Microbiol.">
        <title>The Global Catalogue of Microorganisms (GCM) 10K type strain sequencing project: providing services to taxonomists for standard genome sequencing and annotation.</title>
        <authorList>
            <consortium name="The Broad Institute Genomics Platform"/>
            <consortium name="The Broad Institute Genome Sequencing Center for Infectious Disease"/>
            <person name="Wu L."/>
            <person name="Ma J."/>
        </authorList>
    </citation>
    <scope>NUCLEOTIDE SEQUENCE [LARGE SCALE GENOMIC DNA]</scope>
    <source>
        <strain evidence="3">CGMCC 1.15809</strain>
    </source>
</reference>
<sequence length="111" mass="11826">MHHRSKIAALGAAAAAVIALGAGPADAASASVPSIQKMHRGTSHCFRYSWADGTVTTTVYWHNTCKSSHFLRIRFGGDGRCFQTPGRSKRQATFFGPPASIKDTGTKGCFL</sequence>
<dbReference type="RefSeq" id="WP_345083636.1">
    <property type="nucleotide sequence ID" value="NZ_BAAAWG010000007.1"/>
</dbReference>
<keyword evidence="3" id="KW-1185">Reference proteome</keyword>
<dbReference type="Proteomes" id="UP001596241">
    <property type="component" value="Unassembled WGS sequence"/>
</dbReference>
<evidence type="ECO:0000313" key="3">
    <source>
        <dbReference type="Proteomes" id="UP001596241"/>
    </source>
</evidence>